<accession>A0ABW2FUF7</accession>
<dbReference type="Pfam" id="PF10978">
    <property type="entry name" value="DUF2785"/>
    <property type="match status" value="1"/>
</dbReference>
<evidence type="ECO:0000313" key="2">
    <source>
        <dbReference type="Proteomes" id="UP001596435"/>
    </source>
</evidence>
<dbReference type="InterPro" id="IPR021247">
    <property type="entry name" value="DUF2785"/>
</dbReference>
<sequence>MTDRTDTAATAPSPALLDEAVAALRSPDPVVRDEQAYTQLARWVPLLAPERRRALGDRMAERFTDPEIQARTFAPLVLARIVGCGDHDPAWTAAFTDWYLGERDLRGHDEELGWLHAVAHGADLLAALGRCPQVDPAPLLATGCARLLTPTGHLFDAMEDDRLGFALAVVLTRAELTEQQSLEWLDPVAADFAAAEPGPVPPYASNTMRTLRVLYLLADRGVRPGRWQGEAVPLRHAAAVRERVAAVLAMNSPYAG</sequence>
<keyword evidence="2" id="KW-1185">Reference proteome</keyword>
<name>A0ABW2FUF7_9ACTN</name>
<organism evidence="1 2">
    <name type="scientific">Kitasatospora paranensis</name>
    <dbReference type="NCBI Taxonomy" id="258053"/>
    <lineage>
        <taxon>Bacteria</taxon>
        <taxon>Bacillati</taxon>
        <taxon>Actinomycetota</taxon>
        <taxon>Actinomycetes</taxon>
        <taxon>Kitasatosporales</taxon>
        <taxon>Streptomycetaceae</taxon>
        <taxon>Kitasatospora</taxon>
    </lineage>
</organism>
<proteinExistence type="predicted"/>
<reference evidence="2" key="1">
    <citation type="journal article" date="2019" name="Int. J. Syst. Evol. Microbiol.">
        <title>The Global Catalogue of Microorganisms (GCM) 10K type strain sequencing project: providing services to taxonomists for standard genome sequencing and annotation.</title>
        <authorList>
            <consortium name="The Broad Institute Genomics Platform"/>
            <consortium name="The Broad Institute Genome Sequencing Center for Infectious Disease"/>
            <person name="Wu L."/>
            <person name="Ma J."/>
        </authorList>
    </citation>
    <scope>NUCLEOTIDE SEQUENCE [LARGE SCALE GENOMIC DNA]</scope>
    <source>
        <strain evidence="2">CGMCC 1.12859</strain>
    </source>
</reference>
<dbReference type="Proteomes" id="UP001596435">
    <property type="component" value="Unassembled WGS sequence"/>
</dbReference>
<dbReference type="EMBL" id="JBHTAJ010000016">
    <property type="protein sequence ID" value="MFC7180052.1"/>
    <property type="molecule type" value="Genomic_DNA"/>
</dbReference>
<protein>
    <submittedName>
        <fullName evidence="1">DUF2785 domain-containing protein</fullName>
    </submittedName>
</protein>
<comment type="caution">
    <text evidence="1">The sequence shown here is derived from an EMBL/GenBank/DDBJ whole genome shotgun (WGS) entry which is preliminary data.</text>
</comment>
<dbReference type="RefSeq" id="WP_380230971.1">
    <property type="nucleotide sequence ID" value="NZ_JBHSVH010000002.1"/>
</dbReference>
<gene>
    <name evidence="1" type="ORF">ACFQMG_10840</name>
</gene>
<evidence type="ECO:0000313" key="1">
    <source>
        <dbReference type="EMBL" id="MFC7180052.1"/>
    </source>
</evidence>